<dbReference type="InterPro" id="IPR009061">
    <property type="entry name" value="DNA-bd_dom_put_sf"/>
</dbReference>
<protein>
    <submittedName>
        <fullName evidence="2">Helix-turn-helix domain-containing protein</fullName>
    </submittedName>
</protein>
<sequence>MEFTFTIPDSALQDALTERMKTYKPVDPFPAIMDKQTASKFLGCGRATLDKWIKEYDDFPVAVIGGSYRFTKSDLEQWVKSRSQKHSH</sequence>
<dbReference type="RefSeq" id="WP_204785335.1">
    <property type="nucleotide sequence ID" value="NZ_JACJKU010000063.1"/>
</dbReference>
<dbReference type="EMBL" id="JACJKU010000063">
    <property type="protein sequence ID" value="MBM6941077.1"/>
    <property type="molecule type" value="Genomic_DNA"/>
</dbReference>
<reference evidence="2 3" key="1">
    <citation type="journal article" date="2021" name="Sci. Rep.">
        <title>The distribution of antibiotic resistance genes in chicken gut microbiota commensals.</title>
        <authorList>
            <person name="Juricova H."/>
            <person name="Matiasovicova J."/>
            <person name="Kubasova T."/>
            <person name="Cejkova D."/>
            <person name="Rychlik I."/>
        </authorList>
    </citation>
    <scope>NUCLEOTIDE SEQUENCE [LARGE SCALE GENOMIC DNA]</scope>
    <source>
        <strain evidence="2 3">An574</strain>
    </source>
</reference>
<keyword evidence="3" id="KW-1185">Reference proteome</keyword>
<dbReference type="Proteomes" id="UP000785625">
    <property type="component" value="Unassembled WGS sequence"/>
</dbReference>
<dbReference type="SUPFAM" id="SSF46955">
    <property type="entry name" value="Putative DNA-binding domain"/>
    <property type="match status" value="1"/>
</dbReference>
<dbReference type="Pfam" id="PF12728">
    <property type="entry name" value="HTH_17"/>
    <property type="match status" value="1"/>
</dbReference>
<gene>
    <name evidence="2" type="ORF">H5975_06295</name>
</gene>
<name>A0ABS2GXR6_9LACO</name>
<organism evidence="2 3">
    <name type="scientific">Limosilactobacillus coleohominis</name>
    <dbReference type="NCBI Taxonomy" id="181675"/>
    <lineage>
        <taxon>Bacteria</taxon>
        <taxon>Bacillati</taxon>
        <taxon>Bacillota</taxon>
        <taxon>Bacilli</taxon>
        <taxon>Lactobacillales</taxon>
        <taxon>Lactobacillaceae</taxon>
        <taxon>Limosilactobacillus</taxon>
    </lineage>
</organism>
<accession>A0ABS2GXR6</accession>
<feature type="domain" description="Helix-turn-helix" evidence="1">
    <location>
        <begin position="36"/>
        <end position="82"/>
    </location>
</feature>
<evidence type="ECO:0000313" key="3">
    <source>
        <dbReference type="Proteomes" id="UP000785625"/>
    </source>
</evidence>
<dbReference type="InterPro" id="IPR041657">
    <property type="entry name" value="HTH_17"/>
</dbReference>
<dbReference type="Gene3D" id="1.10.10.10">
    <property type="entry name" value="Winged helix-like DNA-binding domain superfamily/Winged helix DNA-binding domain"/>
    <property type="match status" value="1"/>
</dbReference>
<dbReference type="InterPro" id="IPR036388">
    <property type="entry name" value="WH-like_DNA-bd_sf"/>
</dbReference>
<evidence type="ECO:0000313" key="2">
    <source>
        <dbReference type="EMBL" id="MBM6941077.1"/>
    </source>
</evidence>
<evidence type="ECO:0000259" key="1">
    <source>
        <dbReference type="Pfam" id="PF12728"/>
    </source>
</evidence>
<proteinExistence type="predicted"/>
<comment type="caution">
    <text evidence="2">The sequence shown here is derived from an EMBL/GenBank/DDBJ whole genome shotgun (WGS) entry which is preliminary data.</text>
</comment>